<keyword evidence="4" id="KW-1185">Reference proteome</keyword>
<name>A0ABR4ELH3_9PEZI</name>
<evidence type="ECO:0000313" key="4">
    <source>
        <dbReference type="Proteomes" id="UP001600888"/>
    </source>
</evidence>
<comment type="caution">
    <text evidence="3">The sequence shown here is derived from an EMBL/GenBank/DDBJ whole genome shotgun (WGS) entry which is preliminary data.</text>
</comment>
<dbReference type="PANTHER" id="PTHR10353:SF53">
    <property type="entry name" value="BETA-1,4-GLUCOSIDASE (EUROFUNG)"/>
    <property type="match status" value="1"/>
</dbReference>
<comment type="similarity">
    <text evidence="1">Belongs to the glycosyl hydrolase 1 family.</text>
</comment>
<evidence type="ECO:0000256" key="1">
    <source>
        <dbReference type="RuleBase" id="RU003690"/>
    </source>
</evidence>
<dbReference type="SUPFAM" id="SSF51445">
    <property type="entry name" value="(Trans)glycosidases"/>
    <property type="match status" value="1"/>
</dbReference>
<dbReference type="Proteomes" id="UP001600888">
    <property type="component" value="Unassembled WGS sequence"/>
</dbReference>
<feature type="chain" id="PRO_5045123673" description="Beta-glucosidase" evidence="2">
    <location>
        <begin position="20"/>
        <end position="595"/>
    </location>
</feature>
<feature type="signal peptide" evidence="2">
    <location>
        <begin position="1"/>
        <end position="19"/>
    </location>
</feature>
<protein>
    <recommendedName>
        <fullName evidence="5">Beta-glucosidase</fullName>
    </recommendedName>
</protein>
<evidence type="ECO:0000313" key="3">
    <source>
        <dbReference type="EMBL" id="KAL2283275.1"/>
    </source>
</evidence>
<evidence type="ECO:0008006" key="5">
    <source>
        <dbReference type="Google" id="ProtNLM"/>
    </source>
</evidence>
<accession>A0ABR4ELH3</accession>
<gene>
    <name evidence="3" type="ORF">FJTKL_09920</name>
</gene>
<dbReference type="EMBL" id="JBAWTH010000043">
    <property type="protein sequence ID" value="KAL2283275.1"/>
    <property type="molecule type" value="Genomic_DNA"/>
</dbReference>
<dbReference type="Pfam" id="PF00232">
    <property type="entry name" value="Glyco_hydro_1"/>
    <property type="match status" value="1"/>
</dbReference>
<sequence>MCTYILRLALAGFVTMSYAAQLAPDPTASTFSYSSFAYTQMTSDRYPTPLPSPVTYATPYAPSFSDASTLLPANITYTTYSFDRNATYTDDGIYGQSAYVALWDNYTYTTEPPFTTTVSPTPVATSELVFPPALYNAPAVAQNVSQFPHDFVWGLAGSAWQIEGGLQLEGRGPGQLDTFGATDNPTGGNDSNTADMNYFLYKQDIARLAAIGVPYYSFSISWSRVVPFGVADSPVNTQALDHYEDVISTCLEYGVTPIVTLMHIDNPVLISLEEESLREHFLYYAKQVMTRFADRVPVWITFNEPNLVGYFFGYPALPNILLAHADVYHWYKETLNGTGRISTKISSTLALPLDPSNPDDVEAANRYQDFQLGIMSNPLYLGEQFSEVVRNTSGVNLRALSDDEIAYINGTSDFYAIDAYISQFASPAPGGIAACAANTSDPLFPTCAALSNTQLNGWAMGARSNAYSYIAPQYVRQQLGYVWNTFRPAGGIMVTEFGYPVYGEYARALEDQRQDLERSLYYLDFLAEALKSVHEDGVNVIGALAWSFADNNEFGSYENQYGLQTVNRTDGLLTRYYKRSIFDLVDFFSSHISAA</sequence>
<keyword evidence="2" id="KW-0732">Signal</keyword>
<organism evidence="3 4">
    <name type="scientific">Diaporthe vaccinii</name>
    <dbReference type="NCBI Taxonomy" id="105482"/>
    <lineage>
        <taxon>Eukaryota</taxon>
        <taxon>Fungi</taxon>
        <taxon>Dikarya</taxon>
        <taxon>Ascomycota</taxon>
        <taxon>Pezizomycotina</taxon>
        <taxon>Sordariomycetes</taxon>
        <taxon>Sordariomycetidae</taxon>
        <taxon>Diaporthales</taxon>
        <taxon>Diaporthaceae</taxon>
        <taxon>Diaporthe</taxon>
        <taxon>Diaporthe eres species complex</taxon>
    </lineage>
</organism>
<dbReference type="InterPro" id="IPR017853">
    <property type="entry name" value="GH"/>
</dbReference>
<dbReference type="InterPro" id="IPR001360">
    <property type="entry name" value="Glyco_hydro_1"/>
</dbReference>
<dbReference type="PANTHER" id="PTHR10353">
    <property type="entry name" value="GLYCOSYL HYDROLASE"/>
    <property type="match status" value="1"/>
</dbReference>
<proteinExistence type="inferred from homology"/>
<reference evidence="3 4" key="1">
    <citation type="submission" date="2024-03" db="EMBL/GenBank/DDBJ databases">
        <title>A high-quality draft genome sequence of Diaporthe vaccinii, a causative agent of upright dieback and viscid rot disease in cranberry plants.</title>
        <authorList>
            <person name="Sarrasin M."/>
            <person name="Lang B.F."/>
            <person name="Burger G."/>
        </authorList>
    </citation>
    <scope>NUCLEOTIDE SEQUENCE [LARGE SCALE GENOMIC DNA]</scope>
    <source>
        <strain evidence="3 4">IS7</strain>
    </source>
</reference>
<dbReference type="Gene3D" id="3.20.20.80">
    <property type="entry name" value="Glycosidases"/>
    <property type="match status" value="1"/>
</dbReference>
<evidence type="ECO:0000256" key="2">
    <source>
        <dbReference type="SAM" id="SignalP"/>
    </source>
</evidence>